<feature type="region of interest" description="Disordered" evidence="1">
    <location>
        <begin position="1"/>
        <end position="33"/>
    </location>
</feature>
<dbReference type="Pfam" id="PF15018">
    <property type="entry name" value="InaF-motif"/>
    <property type="match status" value="1"/>
</dbReference>
<dbReference type="AlphaFoldDB" id="A0AA36C6W6"/>
<dbReference type="PANTHER" id="PTHR34929:SF1">
    <property type="entry name" value="INAF MOTIF CONTAINING 2"/>
    <property type="match status" value="1"/>
</dbReference>
<keyword evidence="4" id="KW-1185">Reference proteome</keyword>
<keyword evidence="2" id="KW-0812">Transmembrane</keyword>
<evidence type="ECO:0000256" key="1">
    <source>
        <dbReference type="SAM" id="MobiDB-lite"/>
    </source>
</evidence>
<name>A0AA36C6W6_9BILA</name>
<sequence length="198" mass="22601">MNHSSGVGSMHSHYSGRNRSRSRQPVYTSDKRAKFTQRESKKWIRFITVLGYIVFVSLPAVCLSIYYVYIWDPQYLKNFPNHTMVNKSYTVYKPKDQRQTRQTFESPLYDNPPPYAKNNQECTCVNPVPIRPTQEISPSLGHILSSSVSHEADARSKIEPERGQQLPTSQSSESRPISSSSESYSASQEFRLKSVEAG</sequence>
<feature type="compositionally biased region" description="Low complexity" evidence="1">
    <location>
        <begin position="169"/>
        <end position="187"/>
    </location>
</feature>
<protein>
    <recommendedName>
        <fullName evidence="5">Transmembrane protein INAFM2</fullName>
    </recommendedName>
</protein>
<feature type="transmembrane region" description="Helical" evidence="2">
    <location>
        <begin position="43"/>
        <end position="69"/>
    </location>
</feature>
<dbReference type="PANTHER" id="PTHR34929">
    <property type="entry name" value="ZGC:153157"/>
    <property type="match status" value="1"/>
</dbReference>
<reference evidence="3" key="1">
    <citation type="submission" date="2023-06" db="EMBL/GenBank/DDBJ databases">
        <authorList>
            <person name="Delattre M."/>
        </authorList>
    </citation>
    <scope>NUCLEOTIDE SEQUENCE</scope>
    <source>
        <strain evidence="3">AF72</strain>
    </source>
</reference>
<evidence type="ECO:0008006" key="5">
    <source>
        <dbReference type="Google" id="ProtNLM"/>
    </source>
</evidence>
<organism evidence="3 4">
    <name type="scientific">Mesorhabditis spiculigera</name>
    <dbReference type="NCBI Taxonomy" id="96644"/>
    <lineage>
        <taxon>Eukaryota</taxon>
        <taxon>Metazoa</taxon>
        <taxon>Ecdysozoa</taxon>
        <taxon>Nematoda</taxon>
        <taxon>Chromadorea</taxon>
        <taxon>Rhabditida</taxon>
        <taxon>Rhabditina</taxon>
        <taxon>Rhabditomorpha</taxon>
        <taxon>Rhabditoidea</taxon>
        <taxon>Rhabditidae</taxon>
        <taxon>Mesorhabditinae</taxon>
        <taxon>Mesorhabditis</taxon>
    </lineage>
</organism>
<dbReference type="Proteomes" id="UP001177023">
    <property type="component" value="Unassembled WGS sequence"/>
</dbReference>
<evidence type="ECO:0000256" key="2">
    <source>
        <dbReference type="SAM" id="Phobius"/>
    </source>
</evidence>
<gene>
    <name evidence="3" type="ORF">MSPICULIGERA_LOCUS2176</name>
</gene>
<proteinExistence type="predicted"/>
<feature type="compositionally biased region" description="Basic and acidic residues" evidence="1">
    <location>
        <begin position="150"/>
        <end position="162"/>
    </location>
</feature>
<dbReference type="InterPro" id="IPR029162">
    <property type="entry name" value="InaF-motif"/>
</dbReference>
<evidence type="ECO:0000313" key="4">
    <source>
        <dbReference type="Proteomes" id="UP001177023"/>
    </source>
</evidence>
<feature type="non-terminal residue" evidence="3">
    <location>
        <position position="198"/>
    </location>
</feature>
<evidence type="ECO:0000313" key="3">
    <source>
        <dbReference type="EMBL" id="CAJ0562609.1"/>
    </source>
</evidence>
<feature type="region of interest" description="Disordered" evidence="1">
    <location>
        <begin position="149"/>
        <end position="198"/>
    </location>
</feature>
<dbReference type="EMBL" id="CATQJA010000653">
    <property type="protein sequence ID" value="CAJ0562609.1"/>
    <property type="molecule type" value="Genomic_DNA"/>
</dbReference>
<keyword evidence="2" id="KW-0472">Membrane</keyword>
<keyword evidence="2" id="KW-1133">Transmembrane helix</keyword>
<accession>A0AA36C6W6</accession>
<comment type="caution">
    <text evidence="3">The sequence shown here is derived from an EMBL/GenBank/DDBJ whole genome shotgun (WGS) entry which is preliminary data.</text>
</comment>